<evidence type="ECO:0000256" key="2">
    <source>
        <dbReference type="SAM" id="MobiDB-lite"/>
    </source>
</evidence>
<dbReference type="Gene3D" id="3.90.70.10">
    <property type="entry name" value="Cysteine proteinases"/>
    <property type="match status" value="1"/>
</dbReference>
<protein>
    <submittedName>
        <fullName evidence="5">Cysteine protease</fullName>
    </submittedName>
</protein>
<dbReference type="InterPro" id="IPR013128">
    <property type="entry name" value="Peptidase_C1A"/>
</dbReference>
<evidence type="ECO:0000313" key="5">
    <source>
        <dbReference type="EMBL" id="AIF11246.1"/>
    </source>
</evidence>
<dbReference type="CDD" id="cd02619">
    <property type="entry name" value="Peptidase_C1"/>
    <property type="match status" value="1"/>
</dbReference>
<name>A0A075H4L6_9EURY</name>
<feature type="compositionally biased region" description="Basic and acidic residues" evidence="2">
    <location>
        <begin position="136"/>
        <end position="148"/>
    </location>
</feature>
<keyword evidence="3" id="KW-1133">Transmembrane helix</keyword>
<dbReference type="GO" id="GO:0008234">
    <property type="term" value="F:cysteine-type peptidase activity"/>
    <property type="evidence" value="ECO:0007669"/>
    <property type="project" value="InterPro"/>
</dbReference>
<accession>A0A075H4L6</accession>
<comment type="similarity">
    <text evidence="1">Belongs to the peptidase C1 family.</text>
</comment>
<feature type="transmembrane region" description="Helical" evidence="3">
    <location>
        <begin position="71"/>
        <end position="89"/>
    </location>
</feature>
<evidence type="ECO:0000259" key="4">
    <source>
        <dbReference type="SMART" id="SM00645"/>
    </source>
</evidence>
<keyword evidence="3" id="KW-0472">Membrane</keyword>
<dbReference type="AlphaFoldDB" id="A0A075H4L6"/>
<evidence type="ECO:0000256" key="3">
    <source>
        <dbReference type="SAM" id="Phobius"/>
    </source>
</evidence>
<dbReference type="EMBL" id="KF900912">
    <property type="protein sequence ID" value="AIF11246.1"/>
    <property type="molecule type" value="Genomic_DNA"/>
</dbReference>
<dbReference type="InterPro" id="IPR038765">
    <property type="entry name" value="Papain-like_cys_pep_sf"/>
</dbReference>
<keyword evidence="5" id="KW-0645">Protease</keyword>
<keyword evidence="5" id="KW-0378">Hydrolase</keyword>
<dbReference type="PANTHER" id="PTHR12411">
    <property type="entry name" value="CYSTEINE PROTEASE FAMILY C1-RELATED"/>
    <property type="match status" value="1"/>
</dbReference>
<organism evidence="5">
    <name type="scientific">uncultured marine group II/III euryarchaeote KM3_51_D01</name>
    <dbReference type="NCBI Taxonomy" id="1456454"/>
    <lineage>
        <taxon>Archaea</taxon>
        <taxon>Methanobacteriati</taxon>
        <taxon>Methanobacteriota</taxon>
        <taxon>environmental samples</taxon>
    </lineage>
</organism>
<feature type="region of interest" description="Disordered" evidence="2">
    <location>
        <begin position="91"/>
        <end position="165"/>
    </location>
</feature>
<reference evidence="5" key="1">
    <citation type="journal article" date="2014" name="Genome Biol. Evol.">
        <title>Pangenome evidence for extensive interdomain horizontal transfer affecting lineage core and shell genes in uncultured planktonic thaumarchaeota and euryarchaeota.</title>
        <authorList>
            <person name="Deschamps P."/>
            <person name="Zivanovic Y."/>
            <person name="Moreira D."/>
            <person name="Rodriguez-Valera F."/>
            <person name="Lopez-Garcia P."/>
        </authorList>
    </citation>
    <scope>NUCLEOTIDE SEQUENCE</scope>
</reference>
<dbReference type="GO" id="GO:0006508">
    <property type="term" value="P:proteolysis"/>
    <property type="evidence" value="ECO:0007669"/>
    <property type="project" value="UniProtKB-KW"/>
</dbReference>
<sequence length="547" mass="59781">MLKKKYGKFGKILIVLIVIIGALFLADRLLGLGIMESFGGISFGGGGGGGSAIGAGAGGGATGGGGGGSGIIILMVAAVALIFLFRQSGFGGGSGRRRRSTPAPGDEEDAGGRREGIDPEGLVDLVDPLDSDPDMPDEKREEPQLHIDEDLDEIEGADELSDSEKEEINAEEILIDLSENFLGVRSQGKLGSCSAFAASCMVEYYNNISGRDEVLSPLFLYYFGRGAGAKYVDNGSHTQNIFACITTKSRASYEGICTEALWGYKDKDSDDPNKFKQNPTEGPENSADIQADARRRGAEKSLKLSMNDTSEWISRLKHGDPIYIAMYTYGNFNYSTKSPYTKPSGGKEECHAMTLVGYHSHYPHKGGGVKAFKIRNSWGKRFGEDGYVWITEELLLKLLAEPPVVLSGLLPPGYIPPIFDPFEGKTRKYEKKGDTPSEWKDFSDALSGGEWREMNAAEITEKYQLWLRTAMGLLHIESLEGMGIDDIREYFDTVNHNFGEYSVKYSYGKSYTKEVLRIKALAGEFLMKWIESGESSEGGLLPMDEEE</sequence>
<keyword evidence="3" id="KW-0812">Transmembrane</keyword>
<dbReference type="SUPFAM" id="SSF54001">
    <property type="entry name" value="Cysteine proteinases"/>
    <property type="match status" value="1"/>
</dbReference>
<evidence type="ECO:0000256" key="1">
    <source>
        <dbReference type="ARBA" id="ARBA00008455"/>
    </source>
</evidence>
<feature type="region of interest" description="Disordered" evidence="2">
    <location>
        <begin position="268"/>
        <end position="293"/>
    </location>
</feature>
<feature type="transmembrane region" description="Helical" evidence="3">
    <location>
        <begin position="12"/>
        <end position="35"/>
    </location>
</feature>
<feature type="compositionally biased region" description="Acidic residues" evidence="2">
    <location>
        <begin position="149"/>
        <end position="161"/>
    </location>
</feature>
<dbReference type="InterPro" id="IPR000668">
    <property type="entry name" value="Peptidase_C1A_C"/>
</dbReference>
<dbReference type="Pfam" id="PF00112">
    <property type="entry name" value="Peptidase_C1"/>
    <property type="match status" value="1"/>
</dbReference>
<proteinExistence type="inferred from homology"/>
<feature type="domain" description="Peptidase C1A papain C-terminal" evidence="4">
    <location>
        <begin position="175"/>
        <end position="404"/>
    </location>
</feature>
<dbReference type="SMART" id="SM00645">
    <property type="entry name" value="Pept_C1"/>
    <property type="match status" value="1"/>
</dbReference>